<dbReference type="PATRIC" id="fig|1398.22.peg.3084"/>
<evidence type="ECO:0000313" key="1">
    <source>
        <dbReference type="EMBL" id="KWZ78223.1"/>
    </source>
</evidence>
<gene>
    <name evidence="1" type="ORF">HMPREF3213_03079</name>
</gene>
<proteinExistence type="predicted"/>
<evidence type="ECO:0000313" key="2">
    <source>
        <dbReference type="Proteomes" id="UP000070376"/>
    </source>
</evidence>
<dbReference type="Proteomes" id="UP000070376">
    <property type="component" value="Unassembled WGS sequence"/>
</dbReference>
<sequence length="43" mass="5215">MEELYPTGDPLEHFSFYFFCLGVAPFHRDFLPFSFFRLYLGIF</sequence>
<accession>A0A133KF72</accession>
<reference evidence="2" key="1">
    <citation type="submission" date="2016-01" db="EMBL/GenBank/DDBJ databases">
        <authorList>
            <person name="Mitreva M."/>
            <person name="Pepin K.H."/>
            <person name="Mihindukulasuriya K.A."/>
            <person name="Fulton R."/>
            <person name="Fronick C."/>
            <person name="O'Laughlin M."/>
            <person name="Miner T."/>
            <person name="Herter B."/>
            <person name="Rosa B.A."/>
            <person name="Cordes M."/>
            <person name="Tomlinson C."/>
            <person name="Wollam A."/>
            <person name="Palsikar V.B."/>
            <person name="Mardis E.R."/>
            <person name="Wilson R.K."/>
        </authorList>
    </citation>
    <scope>NUCLEOTIDE SEQUENCE [LARGE SCALE GENOMIC DNA]</scope>
    <source>
        <strain evidence="2">GED7749B</strain>
    </source>
</reference>
<comment type="caution">
    <text evidence="1">The sequence shown here is derived from an EMBL/GenBank/DDBJ whole genome shotgun (WGS) entry which is preliminary data.</text>
</comment>
<dbReference type="EMBL" id="LRPN01000148">
    <property type="protein sequence ID" value="KWZ78223.1"/>
    <property type="molecule type" value="Genomic_DNA"/>
</dbReference>
<name>A0A133KF72_HEYCO</name>
<organism evidence="1 2">
    <name type="scientific">Heyndrickxia coagulans</name>
    <name type="common">Weizmannia coagulans</name>
    <dbReference type="NCBI Taxonomy" id="1398"/>
    <lineage>
        <taxon>Bacteria</taxon>
        <taxon>Bacillati</taxon>
        <taxon>Bacillota</taxon>
        <taxon>Bacilli</taxon>
        <taxon>Bacillales</taxon>
        <taxon>Bacillaceae</taxon>
        <taxon>Heyndrickxia</taxon>
    </lineage>
</organism>
<protein>
    <submittedName>
        <fullName evidence="1">Uncharacterized protein</fullName>
    </submittedName>
</protein>
<dbReference type="AlphaFoldDB" id="A0A133KF72"/>